<dbReference type="EMBL" id="LAZR01035330">
    <property type="protein sequence ID" value="KKL27808.1"/>
    <property type="molecule type" value="Genomic_DNA"/>
</dbReference>
<dbReference type="AlphaFoldDB" id="A0A0F9EVK2"/>
<organism evidence="1">
    <name type="scientific">marine sediment metagenome</name>
    <dbReference type="NCBI Taxonomy" id="412755"/>
    <lineage>
        <taxon>unclassified sequences</taxon>
        <taxon>metagenomes</taxon>
        <taxon>ecological metagenomes</taxon>
    </lineage>
</organism>
<accession>A0A0F9EVK2</accession>
<gene>
    <name evidence="1" type="ORF">LCGC14_2381470</name>
</gene>
<name>A0A0F9EVK2_9ZZZZ</name>
<reference evidence="1" key="1">
    <citation type="journal article" date="2015" name="Nature">
        <title>Complex archaea that bridge the gap between prokaryotes and eukaryotes.</title>
        <authorList>
            <person name="Spang A."/>
            <person name="Saw J.H."/>
            <person name="Jorgensen S.L."/>
            <person name="Zaremba-Niedzwiedzka K."/>
            <person name="Martijn J."/>
            <person name="Lind A.E."/>
            <person name="van Eijk R."/>
            <person name="Schleper C."/>
            <person name="Guy L."/>
            <person name="Ettema T.J."/>
        </authorList>
    </citation>
    <scope>NUCLEOTIDE SEQUENCE</scope>
</reference>
<sequence length="64" mass="7376">MSNDEKMDLILRANQIIIRDRRYNTLESQEKSRVIDEAITDILNPKINPGLAERTHDALKGVNE</sequence>
<comment type="caution">
    <text evidence="1">The sequence shown here is derived from an EMBL/GenBank/DDBJ whole genome shotgun (WGS) entry which is preliminary data.</text>
</comment>
<protein>
    <submittedName>
        <fullName evidence="1">Uncharacterized protein</fullName>
    </submittedName>
</protein>
<proteinExistence type="predicted"/>
<evidence type="ECO:0000313" key="1">
    <source>
        <dbReference type="EMBL" id="KKL27808.1"/>
    </source>
</evidence>